<feature type="transmembrane region" description="Helical" evidence="11">
    <location>
        <begin position="715"/>
        <end position="735"/>
    </location>
</feature>
<dbReference type="SUPFAM" id="SSF57184">
    <property type="entry name" value="Growth factor receptor domain"/>
    <property type="match status" value="1"/>
</dbReference>
<keyword evidence="6 11" id="KW-0472">Membrane</keyword>
<keyword evidence="9" id="KW-0807">Transducer</keyword>
<dbReference type="Gene3D" id="2.120.10.80">
    <property type="entry name" value="Kelch-type beta propeller"/>
    <property type="match status" value="1"/>
</dbReference>
<organism evidence="14 15">
    <name type="scientific">Spizellomyces punctatus (strain DAOM BR117)</name>
    <dbReference type="NCBI Taxonomy" id="645134"/>
    <lineage>
        <taxon>Eukaryota</taxon>
        <taxon>Fungi</taxon>
        <taxon>Fungi incertae sedis</taxon>
        <taxon>Chytridiomycota</taxon>
        <taxon>Chytridiomycota incertae sedis</taxon>
        <taxon>Chytridiomycetes</taxon>
        <taxon>Spizellomycetales</taxon>
        <taxon>Spizellomycetaceae</taxon>
        <taxon>Spizellomyces</taxon>
    </lineage>
</organism>
<keyword evidence="12" id="KW-0732">Signal</keyword>
<comment type="subcellular location">
    <subcellularLocation>
        <location evidence="1">Cell membrane</location>
        <topology evidence="1">Multi-pass membrane protein</topology>
    </subcellularLocation>
</comment>
<feature type="transmembrane region" description="Helical" evidence="11">
    <location>
        <begin position="493"/>
        <end position="515"/>
    </location>
</feature>
<keyword evidence="3 11" id="KW-0812">Transmembrane</keyword>
<evidence type="ECO:0000256" key="11">
    <source>
        <dbReference type="SAM" id="Phobius"/>
    </source>
</evidence>
<feature type="domain" description="G-protein coupled receptors family 3 profile" evidence="13">
    <location>
        <begin position="491"/>
        <end position="738"/>
    </location>
</feature>
<dbReference type="AlphaFoldDB" id="A0A0L0HD15"/>
<dbReference type="eggNOG" id="KOG0379">
    <property type="taxonomic scope" value="Eukaryota"/>
</dbReference>
<dbReference type="GO" id="GO:0004930">
    <property type="term" value="F:G protein-coupled receptor activity"/>
    <property type="evidence" value="ECO:0007669"/>
    <property type="project" value="UniProtKB-KW"/>
</dbReference>
<evidence type="ECO:0000256" key="2">
    <source>
        <dbReference type="ARBA" id="ARBA00022475"/>
    </source>
</evidence>
<keyword evidence="7" id="KW-0675">Receptor</keyword>
<dbReference type="Proteomes" id="UP000053201">
    <property type="component" value="Unassembled WGS sequence"/>
</dbReference>
<dbReference type="Pfam" id="PF24681">
    <property type="entry name" value="Kelch_KLHDC2_KLHL20_DRC7"/>
    <property type="match status" value="1"/>
</dbReference>
<feature type="chain" id="PRO_5005540025" description="G-protein coupled receptors family 3 profile domain-containing protein" evidence="12">
    <location>
        <begin position="26"/>
        <end position="829"/>
    </location>
</feature>
<dbReference type="PROSITE" id="PS50259">
    <property type="entry name" value="G_PROTEIN_RECEP_F3_4"/>
    <property type="match status" value="1"/>
</dbReference>
<evidence type="ECO:0000256" key="8">
    <source>
        <dbReference type="ARBA" id="ARBA00023180"/>
    </source>
</evidence>
<name>A0A0L0HD15_SPIPD</name>
<dbReference type="PANTHER" id="PTHR32546:SF26">
    <property type="entry name" value="SMOG, ISOFORM D"/>
    <property type="match status" value="1"/>
</dbReference>
<dbReference type="STRING" id="645134.A0A0L0HD15"/>
<dbReference type="EMBL" id="KQ257459">
    <property type="protein sequence ID" value="KNC98844.1"/>
    <property type="molecule type" value="Genomic_DNA"/>
</dbReference>
<dbReference type="Pfam" id="PF00003">
    <property type="entry name" value="7tm_3"/>
    <property type="match status" value="1"/>
</dbReference>
<feature type="transmembrane region" description="Helical" evidence="11">
    <location>
        <begin position="564"/>
        <end position="581"/>
    </location>
</feature>
<evidence type="ECO:0000256" key="4">
    <source>
        <dbReference type="ARBA" id="ARBA00022989"/>
    </source>
</evidence>
<dbReference type="VEuPathDB" id="FungiDB:SPPG_05818"/>
<evidence type="ECO:0000256" key="3">
    <source>
        <dbReference type="ARBA" id="ARBA00022692"/>
    </source>
</evidence>
<feature type="signal peptide" evidence="12">
    <location>
        <begin position="1"/>
        <end position="25"/>
    </location>
</feature>
<dbReference type="RefSeq" id="XP_016606884.1">
    <property type="nucleotide sequence ID" value="XM_016754029.1"/>
</dbReference>
<dbReference type="PRINTS" id="PR00248">
    <property type="entry name" value="GPCRMGR"/>
</dbReference>
<keyword evidence="2" id="KW-1003">Cell membrane</keyword>
<dbReference type="OrthoDB" id="2158641at2759"/>
<evidence type="ECO:0000313" key="15">
    <source>
        <dbReference type="Proteomes" id="UP000053201"/>
    </source>
</evidence>
<evidence type="ECO:0000256" key="7">
    <source>
        <dbReference type="ARBA" id="ARBA00023170"/>
    </source>
</evidence>
<evidence type="ECO:0000256" key="6">
    <source>
        <dbReference type="ARBA" id="ARBA00023136"/>
    </source>
</evidence>
<dbReference type="eggNOG" id="KOG4418">
    <property type="taxonomic scope" value="Eukaryota"/>
</dbReference>
<feature type="transmembrane region" description="Helical" evidence="11">
    <location>
        <begin position="602"/>
        <end position="623"/>
    </location>
</feature>
<evidence type="ECO:0000256" key="1">
    <source>
        <dbReference type="ARBA" id="ARBA00004651"/>
    </source>
</evidence>
<dbReference type="InterPro" id="IPR043458">
    <property type="entry name" value="GPR158/179"/>
</dbReference>
<dbReference type="GeneID" id="27689170"/>
<dbReference type="SUPFAM" id="SSF117281">
    <property type="entry name" value="Kelch motif"/>
    <property type="match status" value="1"/>
</dbReference>
<reference evidence="14 15" key="1">
    <citation type="submission" date="2009-08" db="EMBL/GenBank/DDBJ databases">
        <title>The Genome Sequence of Spizellomyces punctatus strain DAOM BR117.</title>
        <authorList>
            <consortium name="The Broad Institute Genome Sequencing Platform"/>
            <person name="Russ C."/>
            <person name="Cuomo C."/>
            <person name="Shea T."/>
            <person name="Young S.K."/>
            <person name="Zeng Q."/>
            <person name="Koehrsen M."/>
            <person name="Haas B."/>
            <person name="Borodovsky M."/>
            <person name="Guigo R."/>
            <person name="Alvarado L."/>
            <person name="Berlin A."/>
            <person name="Bochicchio J."/>
            <person name="Borenstein D."/>
            <person name="Chapman S."/>
            <person name="Chen Z."/>
            <person name="Engels R."/>
            <person name="Freedman E."/>
            <person name="Gellesch M."/>
            <person name="Goldberg J."/>
            <person name="Griggs A."/>
            <person name="Gujja S."/>
            <person name="Heiman D."/>
            <person name="Hepburn T."/>
            <person name="Howarth C."/>
            <person name="Jen D."/>
            <person name="Larson L."/>
            <person name="Lewis B."/>
            <person name="Mehta T."/>
            <person name="Park D."/>
            <person name="Pearson M."/>
            <person name="Roberts A."/>
            <person name="Saif S."/>
            <person name="Shenoy N."/>
            <person name="Sisk P."/>
            <person name="Stolte C."/>
            <person name="Sykes S."/>
            <person name="Thomson T."/>
            <person name="Walk T."/>
            <person name="White J."/>
            <person name="Yandava C."/>
            <person name="Burger G."/>
            <person name="Gray M.W."/>
            <person name="Holland P.W.H."/>
            <person name="King N."/>
            <person name="Lang F.B.F."/>
            <person name="Roger A.J."/>
            <person name="Ruiz-Trillo I."/>
            <person name="Lander E."/>
            <person name="Nusbaum C."/>
        </authorList>
    </citation>
    <scope>NUCLEOTIDE SEQUENCE [LARGE SCALE GENOMIC DNA]</scope>
    <source>
        <strain evidence="14 15">DAOM BR117</strain>
    </source>
</reference>
<keyword evidence="5" id="KW-0297">G-protein coupled receptor</keyword>
<keyword evidence="15" id="KW-1185">Reference proteome</keyword>
<keyword evidence="8" id="KW-0325">Glycoprotein</keyword>
<evidence type="ECO:0000256" key="10">
    <source>
        <dbReference type="SAM" id="MobiDB-lite"/>
    </source>
</evidence>
<evidence type="ECO:0000256" key="12">
    <source>
        <dbReference type="SAM" id="SignalP"/>
    </source>
</evidence>
<keyword evidence="4 11" id="KW-1133">Transmembrane helix</keyword>
<dbReference type="InterPro" id="IPR015915">
    <property type="entry name" value="Kelch-typ_b-propeller"/>
</dbReference>
<sequence length="829" mass="88853">MYGRIYLAAALWALVLQSAVVQITAIQLSFSAFNETAGDWVAPREGHGMVTLNHSVIALFGGQEDRYMMSNDLFFFYPNLGTHGTWKSINADLTGPLPPPRYHPALTAAGKSDSILVLHGGMSEDLSALDDVWILDTSKRPMGWQSVNGSVGARWGHSLTTVSEDLVVLFGGYDGTSFYNDIRAFNLTTKQWHTPTTLSAKPFARAWHTASWVASQGALIVVGGQGQDWMRMVDVNHIVPKTKEWVAMNVVFPNLAGSETPGPRCEHYAFPYFDSIVLGGGVSNVDPDPRKYRVFKTDHWLYNVTTQTFSHLSIDNVQEIDSNDIVPVARHNDPVTTPSMAAKASRVGTSLFVVGGMDKFWLQMDTVAHLSLGSDSCEPGTVYVNATKTCEACPPGSFSFTAGATQCQHAPAGYVVKLNGGWEPEACPAGTFASDTGSVSCVPCAAETYSDPASSTCKACPTGTTTNGQTGAAQCTFVNIVYNEREVDQTVRLAMTVIAALLATLSAVIGVVAFVQRKSKVFIAASPTFLYLIALGAVLSYLAVPVRFSVSSLSCMASEWLNHIGFGLLFGSLLFKAYRVGLIFKSKPHKLMSRSPLTDRKLLMYLSILVSVLVCYLIVWTIVSPVRVDIISQTIDISHVDEYLACEQGKIQLGILGVELAILLWGVYVALRMRGTPSAYNEAQYIGLSIYNFLFVCTSLEVLQRTVVTGANIGFILYSVRIFVSVTGVIGLIFGPKLVKVGFNLSGSSTKGSDSDDNSDSEPSVSKAFGGPSTILRSGGNPVGLTRSTTSGGAAPNESLNRHGGSANVGSVLPAGAMKSAAISSQEVS</sequence>
<dbReference type="PANTHER" id="PTHR32546">
    <property type="entry name" value="G-PROTEIN COUPLED RECEPTOR 158-RELATED"/>
    <property type="match status" value="1"/>
</dbReference>
<accession>A0A0L0HD15</accession>
<dbReference type="InterPro" id="IPR000337">
    <property type="entry name" value="GPCR_3"/>
</dbReference>
<dbReference type="InParanoid" id="A0A0L0HD15"/>
<dbReference type="SMART" id="SM01411">
    <property type="entry name" value="Ephrin_rec_like"/>
    <property type="match status" value="2"/>
</dbReference>
<dbReference type="InterPro" id="IPR009030">
    <property type="entry name" value="Growth_fac_rcpt_cys_sf"/>
</dbReference>
<dbReference type="Gene3D" id="2.10.50.10">
    <property type="entry name" value="Tumor Necrosis Factor Receptor, subunit A, domain 2"/>
    <property type="match status" value="1"/>
</dbReference>
<feature type="transmembrane region" description="Helical" evidence="11">
    <location>
        <begin position="683"/>
        <end position="703"/>
    </location>
</feature>
<protein>
    <recommendedName>
        <fullName evidence="13">G-protein coupled receptors family 3 profile domain-containing protein</fullName>
    </recommendedName>
</protein>
<evidence type="ECO:0000256" key="9">
    <source>
        <dbReference type="ARBA" id="ARBA00023224"/>
    </source>
</evidence>
<feature type="transmembrane region" description="Helical" evidence="11">
    <location>
        <begin position="522"/>
        <end position="544"/>
    </location>
</feature>
<evidence type="ECO:0000256" key="5">
    <source>
        <dbReference type="ARBA" id="ARBA00023040"/>
    </source>
</evidence>
<dbReference type="InterPro" id="IPR017978">
    <property type="entry name" value="GPCR_3_C"/>
</dbReference>
<proteinExistence type="predicted"/>
<evidence type="ECO:0000259" key="13">
    <source>
        <dbReference type="PROSITE" id="PS50259"/>
    </source>
</evidence>
<feature type="region of interest" description="Disordered" evidence="10">
    <location>
        <begin position="749"/>
        <end position="808"/>
    </location>
</feature>
<dbReference type="GO" id="GO:0005886">
    <property type="term" value="C:plasma membrane"/>
    <property type="evidence" value="ECO:0007669"/>
    <property type="project" value="UniProtKB-SubCell"/>
</dbReference>
<feature type="transmembrane region" description="Helical" evidence="11">
    <location>
        <begin position="651"/>
        <end position="671"/>
    </location>
</feature>
<gene>
    <name evidence="14" type="ORF">SPPG_05818</name>
</gene>
<evidence type="ECO:0000313" key="14">
    <source>
        <dbReference type="EMBL" id="KNC98844.1"/>
    </source>
</evidence>
<dbReference type="OMA" id="GANAMIY"/>